<reference evidence="4" key="1">
    <citation type="journal article" date="2012" name="G3 (Bethesda)">
        <title>Pichia sorbitophila, an interspecies yeast hybrid reveals early steps of genome resolution following polyploidization.</title>
        <authorList>
            <person name="Leh Louis V."/>
            <person name="Despons L."/>
            <person name="Friedrich A."/>
            <person name="Martin T."/>
            <person name="Durrens P."/>
            <person name="Casaregola S."/>
            <person name="Neuveglise C."/>
            <person name="Fairhead C."/>
            <person name="Marck C."/>
            <person name="Cruz J.A."/>
            <person name="Straub M.L."/>
            <person name="Kugler V."/>
            <person name="Sacerdot C."/>
            <person name="Uzunov Z."/>
            <person name="Thierry A."/>
            <person name="Weiss S."/>
            <person name="Bleykasten C."/>
            <person name="De Montigny J."/>
            <person name="Jacques N."/>
            <person name="Jung P."/>
            <person name="Lemaire M."/>
            <person name="Mallet S."/>
            <person name="Morel G."/>
            <person name="Richard G.F."/>
            <person name="Sarkar A."/>
            <person name="Savel G."/>
            <person name="Schacherer J."/>
            <person name="Seret M.L."/>
            <person name="Talla E."/>
            <person name="Samson G."/>
            <person name="Jubin C."/>
            <person name="Poulain J."/>
            <person name="Vacherie B."/>
            <person name="Barbe V."/>
            <person name="Pelletier E."/>
            <person name="Sherman D.J."/>
            <person name="Westhof E."/>
            <person name="Weissenbach J."/>
            <person name="Baret P.V."/>
            <person name="Wincker P."/>
            <person name="Gaillardin C."/>
            <person name="Dujon B."/>
            <person name="Souciet J.L."/>
        </authorList>
    </citation>
    <scope>NUCLEOTIDE SEQUENCE [LARGE SCALE GENOMIC DNA]</scope>
    <source>
        <strain evidence="4">CBS 270.75 / DBVPG 7215 / KCTC 17166 / NRRL Y-17582</strain>
    </source>
</reference>
<keyword evidence="4" id="KW-1185">Reference proteome</keyword>
<dbReference type="RefSeq" id="XP_003647303.1">
    <property type="nucleotide sequence ID" value="XM_003647255.1"/>
</dbReference>
<organism evidence="3 4">
    <name type="scientific">Eremothecium cymbalariae (strain CBS 270.75 / DBVPG 7215 / KCTC 17166 / NRRL Y-17582)</name>
    <name type="common">Yeast</name>
    <dbReference type="NCBI Taxonomy" id="931890"/>
    <lineage>
        <taxon>Eukaryota</taxon>
        <taxon>Fungi</taxon>
        <taxon>Dikarya</taxon>
        <taxon>Ascomycota</taxon>
        <taxon>Saccharomycotina</taxon>
        <taxon>Saccharomycetes</taxon>
        <taxon>Saccharomycetales</taxon>
        <taxon>Saccharomycetaceae</taxon>
        <taxon>Eremothecium</taxon>
    </lineage>
</organism>
<sequence>MNNNQHPSQQHNFANPDKLRQQQQLSHLSSTAATATRTGRTTAAMAMHTPKRAGIPNGGFNGSVRKDSQDMLQMEYNSVKQENDKLKNIITKLKQEIDVYSRLLQRQAGVQRPPGAAPQPSSMPLIESILVSTYKRRKTATAVVSNNPFTTPEASARVLKDASKDVMLGTGSQPLSPSHKPASIPAVAFPPDDLAPEDLMLMNKLTDVLNRMD</sequence>
<evidence type="ECO:0000313" key="3">
    <source>
        <dbReference type="EMBL" id="AET40486.1"/>
    </source>
</evidence>
<dbReference type="KEGG" id="erc:Ecym_6090"/>
<evidence type="ECO:0000256" key="1">
    <source>
        <dbReference type="SAM" id="Coils"/>
    </source>
</evidence>
<dbReference type="EMBL" id="CP002502">
    <property type="protein sequence ID" value="AET40486.1"/>
    <property type="molecule type" value="Genomic_DNA"/>
</dbReference>
<feature type="compositionally biased region" description="Low complexity" evidence="2">
    <location>
        <begin position="21"/>
        <end position="47"/>
    </location>
</feature>
<proteinExistence type="predicted"/>
<dbReference type="Proteomes" id="UP000006790">
    <property type="component" value="Chromosome 6"/>
</dbReference>
<evidence type="ECO:0000256" key="2">
    <source>
        <dbReference type="SAM" id="MobiDB-lite"/>
    </source>
</evidence>
<gene>
    <name evidence="3" type="ordered locus">Ecym_6090</name>
</gene>
<feature type="region of interest" description="Disordered" evidence="2">
    <location>
        <begin position="19"/>
        <end position="65"/>
    </location>
</feature>
<dbReference type="AlphaFoldDB" id="G8JV07"/>
<dbReference type="eggNOG" id="ENOG502SC7S">
    <property type="taxonomic scope" value="Eukaryota"/>
</dbReference>
<dbReference type="OMA" id="EQWVFDR"/>
<dbReference type="HOGENOM" id="CLU_1294398_0_0_1"/>
<dbReference type="InParanoid" id="G8JV07"/>
<evidence type="ECO:0000313" key="4">
    <source>
        <dbReference type="Proteomes" id="UP000006790"/>
    </source>
</evidence>
<dbReference type="OrthoDB" id="4036426at2759"/>
<keyword evidence="1" id="KW-0175">Coiled coil</keyword>
<name>G8JV07_ERECY</name>
<protein>
    <submittedName>
        <fullName evidence="3">Uncharacterized protein</fullName>
    </submittedName>
</protein>
<accession>G8JV07</accession>
<feature type="coiled-coil region" evidence="1">
    <location>
        <begin position="69"/>
        <end position="103"/>
    </location>
</feature>
<dbReference type="GeneID" id="11470987"/>